<keyword evidence="3" id="KW-0378">Hydrolase</keyword>
<gene>
    <name evidence="3" type="ORF">A6769_33905</name>
</gene>
<dbReference type="AlphaFoldDB" id="A0A367R1P9"/>
<dbReference type="SUPFAM" id="SSF54001">
    <property type="entry name" value="Cysteine proteinases"/>
    <property type="match status" value="1"/>
</dbReference>
<evidence type="ECO:0000259" key="2">
    <source>
        <dbReference type="SMART" id="SM00645"/>
    </source>
</evidence>
<comment type="caution">
    <text evidence="3">The sequence shown here is derived from an EMBL/GenBank/DDBJ whole genome shotgun (WGS) entry which is preliminary data.</text>
</comment>
<dbReference type="InterPro" id="IPR038765">
    <property type="entry name" value="Papain-like_cys_pep_sf"/>
</dbReference>
<dbReference type="Proteomes" id="UP000252085">
    <property type="component" value="Unassembled WGS sequence"/>
</dbReference>
<dbReference type="InterPro" id="IPR013128">
    <property type="entry name" value="Peptidase_C1A"/>
</dbReference>
<evidence type="ECO:0000256" key="1">
    <source>
        <dbReference type="ARBA" id="ARBA00008455"/>
    </source>
</evidence>
<dbReference type="InterPro" id="IPR000668">
    <property type="entry name" value="Peptidase_C1A_C"/>
</dbReference>
<keyword evidence="3" id="KW-0645">Protease</keyword>
<proteinExistence type="inferred from homology"/>
<dbReference type="EMBL" id="LXQE01000189">
    <property type="protein sequence ID" value="RCJ30335.1"/>
    <property type="molecule type" value="Genomic_DNA"/>
</dbReference>
<protein>
    <submittedName>
        <fullName evidence="3">Cysteine protease</fullName>
    </submittedName>
</protein>
<accession>A0A367R1P9</accession>
<name>A0A367R1P9_NOSPU</name>
<dbReference type="GO" id="GO:0006508">
    <property type="term" value="P:proteolysis"/>
    <property type="evidence" value="ECO:0007669"/>
    <property type="project" value="UniProtKB-KW"/>
</dbReference>
<dbReference type="GO" id="GO:0008234">
    <property type="term" value="F:cysteine-type peptidase activity"/>
    <property type="evidence" value="ECO:0007669"/>
    <property type="project" value="InterPro"/>
</dbReference>
<dbReference type="PANTHER" id="PTHR12411">
    <property type="entry name" value="CYSTEINE PROTEASE FAMILY C1-RELATED"/>
    <property type="match status" value="1"/>
</dbReference>
<comment type="similarity">
    <text evidence="1">Belongs to the peptidase C1 family.</text>
</comment>
<dbReference type="CDD" id="cd02619">
    <property type="entry name" value="Peptidase_C1"/>
    <property type="match status" value="1"/>
</dbReference>
<dbReference type="Gene3D" id="3.90.70.10">
    <property type="entry name" value="Cysteine proteinases"/>
    <property type="match status" value="1"/>
</dbReference>
<reference evidence="3 4" key="1">
    <citation type="submission" date="2016-04" db="EMBL/GenBank/DDBJ databases">
        <authorList>
            <person name="Evans L.H."/>
            <person name="Alamgir A."/>
            <person name="Owens N."/>
            <person name="Weber N.D."/>
            <person name="Virtaneva K."/>
            <person name="Barbian K."/>
            <person name="Babar A."/>
            <person name="Rosenke K."/>
        </authorList>
    </citation>
    <scope>NUCLEOTIDE SEQUENCE [LARGE SCALE GENOMIC DNA]</scope>
    <source>
        <strain evidence="3">NIES-2108</strain>
    </source>
</reference>
<organism evidence="3 4">
    <name type="scientific">Nostoc punctiforme NIES-2108</name>
    <dbReference type="NCBI Taxonomy" id="1356359"/>
    <lineage>
        <taxon>Bacteria</taxon>
        <taxon>Bacillati</taxon>
        <taxon>Cyanobacteriota</taxon>
        <taxon>Cyanophyceae</taxon>
        <taxon>Nostocales</taxon>
        <taxon>Nostocaceae</taxon>
        <taxon>Nostoc</taxon>
    </lineage>
</organism>
<dbReference type="Pfam" id="PF00112">
    <property type="entry name" value="Peptidase_C1"/>
    <property type="match status" value="1"/>
</dbReference>
<sequence>MIVTHEQQIQQKGTGWVADPVDERDKVNLIDTSAGLPTSVDLREWCSPIENQGKINSCTAHAAITLVEYFQKRAFGKYLDASRLFLYKVTRNLLHYQEDKGANARTTMKALALFGVPPEEYWPYDETKLYDEPPAFCYALASEYKALEYYRIDAKDITRDVVLQQIKANLAANRPLMFGAILHTGCLKQAMTTGKIPVPSDSDTNWVGHTMATVGYDDSIKIQNTDPTGIETTGAFLIQNSWGTAWGDSGYGWLPYEYVLRPLSNDWWTLLKQDWLKTGEFDAKE</sequence>
<evidence type="ECO:0000313" key="4">
    <source>
        <dbReference type="Proteomes" id="UP000252085"/>
    </source>
</evidence>
<evidence type="ECO:0000313" key="3">
    <source>
        <dbReference type="EMBL" id="RCJ30335.1"/>
    </source>
</evidence>
<feature type="domain" description="Peptidase C1A papain C-terminal" evidence="2">
    <location>
        <begin position="36"/>
        <end position="263"/>
    </location>
</feature>
<dbReference type="SMART" id="SM00645">
    <property type="entry name" value="Pept_C1"/>
    <property type="match status" value="1"/>
</dbReference>